<keyword evidence="1" id="KW-0732">Signal</keyword>
<sequence>MPAWSLALFLLNFDSALLDVYKERNPLCTRASGFLDAAAPITGAADAGVKSKSLVHSKGLMVPRHATTMSRRPSAATPSSVATATYPIQLDSLHQTSSSAGGGRRRNAGGKVAVAVHARAGVRRALLRVEAVVGGLCELAVVDDGLAEVDVQRVKKAIPRVLALQLAPPLGDASGSRRRHGLL</sequence>
<evidence type="ECO:0000256" key="1">
    <source>
        <dbReference type="SAM" id="SignalP"/>
    </source>
</evidence>
<dbReference type="Proteomes" id="UP000324897">
    <property type="component" value="Chromosome 7"/>
</dbReference>
<organism evidence="2 5">
    <name type="scientific">Eragrostis curvula</name>
    <name type="common">weeping love grass</name>
    <dbReference type="NCBI Taxonomy" id="38414"/>
    <lineage>
        <taxon>Eukaryota</taxon>
        <taxon>Viridiplantae</taxon>
        <taxon>Streptophyta</taxon>
        <taxon>Embryophyta</taxon>
        <taxon>Tracheophyta</taxon>
        <taxon>Spermatophyta</taxon>
        <taxon>Magnoliopsida</taxon>
        <taxon>Liliopsida</taxon>
        <taxon>Poales</taxon>
        <taxon>Poaceae</taxon>
        <taxon>PACMAD clade</taxon>
        <taxon>Chloridoideae</taxon>
        <taxon>Eragrostideae</taxon>
        <taxon>Eragrostidinae</taxon>
        <taxon>Eragrostis</taxon>
    </lineage>
</organism>
<dbReference type="AlphaFoldDB" id="A0A5J9SDC3"/>
<comment type="caution">
    <text evidence="2">The sequence shown here is derived from an EMBL/GenBank/DDBJ whole genome shotgun (WGS) entry which is preliminary data.</text>
</comment>
<feature type="non-terminal residue" evidence="2">
    <location>
        <position position="1"/>
    </location>
</feature>
<keyword evidence="5" id="KW-1185">Reference proteome</keyword>
<protein>
    <submittedName>
        <fullName evidence="2">Uncharacterized protein</fullName>
    </submittedName>
</protein>
<feature type="signal peptide" evidence="1">
    <location>
        <begin position="1"/>
        <end position="18"/>
    </location>
</feature>
<name>A0A5J9SDC3_9POAL</name>
<feature type="chain" id="PRO_5044097392" evidence="1">
    <location>
        <begin position="19"/>
        <end position="183"/>
    </location>
</feature>
<proteinExistence type="predicted"/>
<evidence type="ECO:0000313" key="4">
    <source>
        <dbReference type="EMBL" id="TVU34388.1"/>
    </source>
</evidence>
<dbReference type="EMBL" id="RWGY01001069">
    <property type="protein sequence ID" value="TVT97121.1"/>
    <property type="molecule type" value="Genomic_DNA"/>
</dbReference>
<reference evidence="2 5" key="1">
    <citation type="journal article" date="2019" name="Sci. Rep.">
        <title>A high-quality genome of Eragrostis curvula grass provides insights into Poaceae evolution and supports new strategies to enhance forage quality.</title>
        <authorList>
            <person name="Carballo J."/>
            <person name="Santos B.A.C.M."/>
            <person name="Zappacosta D."/>
            <person name="Garbus I."/>
            <person name="Selva J.P."/>
            <person name="Gallo C.A."/>
            <person name="Diaz A."/>
            <person name="Albertini E."/>
            <person name="Caccamo M."/>
            <person name="Echenique V."/>
        </authorList>
    </citation>
    <scope>NUCLEOTIDE SEQUENCE [LARGE SCALE GENOMIC DNA]</scope>
    <source>
        <strain evidence="5">cv. Victoria</strain>
        <tissue evidence="2">Leaf</tissue>
    </source>
</reference>
<dbReference type="Gramene" id="TVU18272">
    <property type="protein sequence ID" value="TVU18272"/>
    <property type="gene ID" value="EJB05_34361"/>
</dbReference>
<accession>A0A5J9SDC3</accession>
<evidence type="ECO:0000313" key="5">
    <source>
        <dbReference type="Proteomes" id="UP000324897"/>
    </source>
</evidence>
<gene>
    <name evidence="4" type="ORF">EJB05_16220</name>
    <name evidence="3" type="ORF">EJB05_34361</name>
    <name evidence="2" type="ORF">EJB05_57660</name>
</gene>
<dbReference type="EMBL" id="RWGY01000029">
    <property type="protein sequence ID" value="TVU18272.1"/>
    <property type="molecule type" value="Genomic_DNA"/>
</dbReference>
<evidence type="ECO:0000313" key="3">
    <source>
        <dbReference type="EMBL" id="TVU18272.1"/>
    </source>
</evidence>
<dbReference type="EMBL" id="RWGY01000009">
    <property type="protein sequence ID" value="TVU34388.1"/>
    <property type="molecule type" value="Genomic_DNA"/>
</dbReference>
<dbReference type="Gramene" id="TVT97121">
    <property type="protein sequence ID" value="TVT97121"/>
    <property type="gene ID" value="EJB05_57660"/>
</dbReference>
<evidence type="ECO:0000313" key="2">
    <source>
        <dbReference type="EMBL" id="TVT97121.1"/>
    </source>
</evidence>
<dbReference type="Gramene" id="TVU34388">
    <property type="protein sequence ID" value="TVU34388"/>
    <property type="gene ID" value="EJB05_16220"/>
</dbReference>